<dbReference type="PANTHER" id="PTHR40658">
    <property type="match status" value="1"/>
</dbReference>
<dbReference type="Gene3D" id="1.20.120.450">
    <property type="entry name" value="dinb family like domain"/>
    <property type="match status" value="1"/>
</dbReference>
<dbReference type="InterPro" id="IPR012550">
    <property type="entry name" value="DUF1706"/>
</dbReference>
<comment type="caution">
    <text evidence="1">The sequence shown here is derived from an EMBL/GenBank/DDBJ whole genome shotgun (WGS) entry which is preliminary data.</text>
</comment>
<accession>A0A0R1SDA0</accession>
<dbReference type="OrthoDB" id="9786621at2"/>
<dbReference type="EMBL" id="AZFA01000008">
    <property type="protein sequence ID" value="KRL67088.1"/>
    <property type="molecule type" value="Genomic_DNA"/>
</dbReference>
<dbReference type="PATRIC" id="fig|1423815.3.peg.2266"/>
<evidence type="ECO:0008006" key="3">
    <source>
        <dbReference type="Google" id="ProtNLM"/>
    </source>
</evidence>
<organism evidence="1 2">
    <name type="scientific">Companilactobacillus versmoldensis DSM 14857 = KCTC 3814</name>
    <dbReference type="NCBI Taxonomy" id="1423815"/>
    <lineage>
        <taxon>Bacteria</taxon>
        <taxon>Bacillati</taxon>
        <taxon>Bacillota</taxon>
        <taxon>Bacilli</taxon>
        <taxon>Lactobacillales</taxon>
        <taxon>Lactobacillaceae</taxon>
        <taxon>Companilactobacillus</taxon>
    </lineage>
</organism>
<dbReference type="Proteomes" id="UP000051647">
    <property type="component" value="Unassembled WGS sequence"/>
</dbReference>
<sequence>MKGSENMQGYKNSADLIEHLKTSYHQFIDEYQGISDNIADDKISQVDKTPREMLSYQVGWIHMILSWEQTEESGKEITTPTPGYKWDQMRQLYDDFNVKYGSEGLQAEEQELGKVVKELMEWVDKMPEDELFKPGQRKWATTKAMWPVSKWIRINAISPFTNYSRQVRKWKNFTVRKSERQNAQ</sequence>
<dbReference type="PANTHER" id="PTHR40658:SF4">
    <property type="entry name" value="HYPOTHETICAL CYTOSOLIC PROTEIN"/>
    <property type="match status" value="1"/>
</dbReference>
<keyword evidence="2" id="KW-1185">Reference proteome</keyword>
<gene>
    <name evidence="1" type="ORF">FC27_GL002209</name>
</gene>
<dbReference type="STRING" id="1423815.FC27_GL002209"/>
<dbReference type="eggNOG" id="COG4283">
    <property type="taxonomic scope" value="Bacteria"/>
</dbReference>
<protein>
    <recommendedName>
        <fullName evidence="3">Cytoplasmic protein</fullName>
    </recommendedName>
</protein>
<dbReference type="InterPro" id="IPR034660">
    <property type="entry name" value="DinB/YfiT-like"/>
</dbReference>
<reference evidence="1 2" key="1">
    <citation type="journal article" date="2015" name="Genome Announc.">
        <title>Expanding the biotechnology potential of lactobacilli through comparative genomics of 213 strains and associated genera.</title>
        <authorList>
            <person name="Sun Z."/>
            <person name="Harris H.M."/>
            <person name="McCann A."/>
            <person name="Guo C."/>
            <person name="Argimon S."/>
            <person name="Zhang W."/>
            <person name="Yang X."/>
            <person name="Jeffery I.B."/>
            <person name="Cooney J.C."/>
            <person name="Kagawa T.F."/>
            <person name="Liu W."/>
            <person name="Song Y."/>
            <person name="Salvetti E."/>
            <person name="Wrobel A."/>
            <person name="Rasinkangas P."/>
            <person name="Parkhill J."/>
            <person name="Rea M.C."/>
            <person name="O'Sullivan O."/>
            <person name="Ritari J."/>
            <person name="Douillard F.P."/>
            <person name="Paul Ross R."/>
            <person name="Yang R."/>
            <person name="Briner A.E."/>
            <person name="Felis G.E."/>
            <person name="de Vos W.M."/>
            <person name="Barrangou R."/>
            <person name="Klaenhammer T.R."/>
            <person name="Caufield P.W."/>
            <person name="Cui Y."/>
            <person name="Zhang H."/>
            <person name="O'Toole P.W."/>
        </authorList>
    </citation>
    <scope>NUCLEOTIDE SEQUENCE [LARGE SCALE GENOMIC DNA]</scope>
    <source>
        <strain evidence="1 2">DSM 14857</strain>
    </source>
</reference>
<evidence type="ECO:0000313" key="2">
    <source>
        <dbReference type="Proteomes" id="UP000051647"/>
    </source>
</evidence>
<evidence type="ECO:0000313" key="1">
    <source>
        <dbReference type="EMBL" id="KRL67088.1"/>
    </source>
</evidence>
<dbReference type="AlphaFoldDB" id="A0A0R1SDA0"/>
<dbReference type="Pfam" id="PF08020">
    <property type="entry name" value="DUF1706"/>
    <property type="match status" value="1"/>
</dbReference>
<proteinExistence type="predicted"/>
<name>A0A0R1SDA0_9LACO</name>